<dbReference type="Gene3D" id="3.40.50.2000">
    <property type="entry name" value="Glycogen Phosphorylase B"/>
    <property type="match status" value="2"/>
</dbReference>
<dbReference type="PANTHER" id="PTHR45947:SF3">
    <property type="entry name" value="SULFOQUINOVOSYL TRANSFERASE SQD2"/>
    <property type="match status" value="1"/>
</dbReference>
<dbReference type="Pfam" id="PF00534">
    <property type="entry name" value="Glycos_transf_1"/>
    <property type="match status" value="1"/>
</dbReference>
<dbReference type="InterPro" id="IPR028098">
    <property type="entry name" value="Glyco_trans_4-like_N"/>
</dbReference>
<dbReference type="InterPro" id="IPR024004">
    <property type="entry name" value="PEP-CTERM/XrtA_GlycosylTrfase"/>
</dbReference>
<evidence type="ECO:0000259" key="1">
    <source>
        <dbReference type="Pfam" id="PF00534"/>
    </source>
</evidence>
<dbReference type="RefSeq" id="WP_258826667.1">
    <property type="nucleotide sequence ID" value="NZ_JANUHA010000002.1"/>
</dbReference>
<comment type="caution">
    <text evidence="3">The sequence shown here is derived from an EMBL/GenBank/DDBJ whole genome shotgun (WGS) entry which is preliminary data.</text>
</comment>
<evidence type="ECO:0000259" key="2">
    <source>
        <dbReference type="Pfam" id="PF13579"/>
    </source>
</evidence>
<dbReference type="Proteomes" id="UP001206572">
    <property type="component" value="Unassembled WGS sequence"/>
</dbReference>
<dbReference type="NCBIfam" id="TIGR04063">
    <property type="entry name" value="stp3"/>
    <property type="match status" value="1"/>
</dbReference>
<dbReference type="InterPro" id="IPR050194">
    <property type="entry name" value="Glycosyltransferase_grp1"/>
</dbReference>
<accession>A0ABT2AHB2</accession>
<organism evidence="3 4">
    <name type="scientific">Massilia agri</name>
    <dbReference type="NCBI Taxonomy" id="1886785"/>
    <lineage>
        <taxon>Bacteria</taxon>
        <taxon>Pseudomonadati</taxon>
        <taxon>Pseudomonadota</taxon>
        <taxon>Betaproteobacteria</taxon>
        <taxon>Burkholderiales</taxon>
        <taxon>Oxalobacteraceae</taxon>
        <taxon>Telluria group</taxon>
        <taxon>Massilia</taxon>
    </lineage>
</organism>
<keyword evidence="4" id="KW-1185">Reference proteome</keyword>
<reference evidence="3 4" key="1">
    <citation type="submission" date="2022-08" db="EMBL/GenBank/DDBJ databases">
        <title>Reclassification of Massilia species as members of the genera Telluria, Duganella, Pseudoduganella, Mokoshia gen. nov. and Zemynaea gen. nov. using orthogonal and non-orthogonal genome-based approaches.</title>
        <authorList>
            <person name="Bowman J.P."/>
        </authorList>
    </citation>
    <scope>NUCLEOTIDE SEQUENCE [LARGE SCALE GENOMIC DNA]</scope>
    <source>
        <strain evidence="3 4">JCM 31661</strain>
    </source>
</reference>
<name>A0ABT2AHB2_9BURK</name>
<evidence type="ECO:0000313" key="4">
    <source>
        <dbReference type="Proteomes" id="UP001206572"/>
    </source>
</evidence>
<feature type="domain" description="Glycosyltransferase subfamily 4-like N-terminal" evidence="2">
    <location>
        <begin position="16"/>
        <end position="190"/>
    </location>
</feature>
<dbReference type="EMBL" id="JANUHA010000002">
    <property type="protein sequence ID" value="MCS0595616.1"/>
    <property type="molecule type" value="Genomic_DNA"/>
</dbReference>
<feature type="domain" description="Glycosyl transferase family 1" evidence="1">
    <location>
        <begin position="206"/>
        <end position="375"/>
    </location>
</feature>
<dbReference type="InterPro" id="IPR001296">
    <property type="entry name" value="Glyco_trans_1"/>
</dbReference>
<sequence length="408" mass="45001">MRVLHVLDHSIPLHSGYTFRTASILREQRALGWETFHVTGSKQNSGEQREETVDGLHFYRTPSSKSALARLPVLNQKEVIDGLTKRLLEIIPQVKPDVLHAHSPSLNAVAALRAGKRFGIPVVYEVRAFWEDAAVDHGTSSENGLRYRATRALETWALKRADAVTTICEGLRKDIVARGIPADKVTVIPNAVDIDKFSVGGSADQELKTKLGLQGSRLIGFIGSFYAYEGLDILLRAVPQLARDLPDLRVLLVGGGPQDAQLRQLAKDLNILDKVVFTGRVPHDQVQKYYDLLDVLVYPRLSMRLTDLVTPLKPLEAMAQGRILAASDVGGHLELIADGKTGVLFKADDPASLADKVGALLRAQERWPALRAAGREYVETERNWPVSVARYKNIYGRLTGRATESRAA</sequence>
<dbReference type="Pfam" id="PF13579">
    <property type="entry name" value="Glyco_trans_4_4"/>
    <property type="match status" value="1"/>
</dbReference>
<dbReference type="PANTHER" id="PTHR45947">
    <property type="entry name" value="SULFOQUINOVOSYL TRANSFERASE SQD2"/>
    <property type="match status" value="1"/>
</dbReference>
<proteinExistence type="predicted"/>
<evidence type="ECO:0000313" key="3">
    <source>
        <dbReference type="EMBL" id="MCS0595616.1"/>
    </source>
</evidence>
<protein>
    <submittedName>
        <fullName evidence="3">Glycosyltransferase, exosortase A system-associated</fullName>
    </submittedName>
</protein>
<dbReference type="SUPFAM" id="SSF53756">
    <property type="entry name" value="UDP-Glycosyltransferase/glycogen phosphorylase"/>
    <property type="match status" value="1"/>
</dbReference>
<gene>
    <name evidence="3" type="ORF">NX780_04580</name>
</gene>
<dbReference type="CDD" id="cd03794">
    <property type="entry name" value="GT4_WbuB-like"/>
    <property type="match status" value="1"/>
</dbReference>